<evidence type="ECO:0000313" key="12">
    <source>
        <dbReference type="EMBL" id="MDT2370748.1"/>
    </source>
</evidence>
<feature type="transmembrane region" description="Helical" evidence="9">
    <location>
        <begin position="182"/>
        <end position="200"/>
    </location>
</feature>
<dbReference type="EMBL" id="QHGU01000162">
    <property type="protein sequence ID" value="PZM52583.1"/>
    <property type="molecule type" value="Genomic_DNA"/>
</dbReference>
<dbReference type="AlphaFoldDB" id="A0A132P5Y8"/>
<reference evidence="11 14" key="1">
    <citation type="submission" date="2016-01" db="EMBL/GenBank/DDBJ databases">
        <title>Molecular Mechanisms for transfer of large genomic segments between Enterococcus faecium strains.</title>
        <authorList>
            <person name="Garcia-Solache M.A."/>
            <person name="Lebreton F."/>
            <person name="Mclaughlin R.E."/>
            <person name="Whiteaker J.D."/>
            <person name="Gilmore M.S."/>
            <person name="Rice L.B."/>
        </authorList>
    </citation>
    <scope>NUCLEOTIDE SEQUENCE [LARGE SCALE GENOMIC DNA]</scope>
    <source>
        <strain evidence="11 14">D344RRF x C68</strain>
    </source>
</reference>
<dbReference type="Proteomes" id="UP000469871">
    <property type="component" value="Unassembled WGS sequence"/>
</dbReference>
<evidence type="ECO:0000256" key="6">
    <source>
        <dbReference type="ARBA" id="ARBA00022692"/>
    </source>
</evidence>
<dbReference type="GO" id="GO:0009401">
    <property type="term" value="P:phosphoenolpyruvate-dependent sugar phosphotransferase system"/>
    <property type="evidence" value="ECO:0007669"/>
    <property type="project" value="UniProtKB-KW"/>
</dbReference>
<dbReference type="PROSITE" id="PS51106">
    <property type="entry name" value="PTS_EIIC_TYPE_4"/>
    <property type="match status" value="1"/>
</dbReference>
<dbReference type="EMBL" id="JARPTX010000045">
    <property type="protein sequence ID" value="MDT2370748.1"/>
    <property type="molecule type" value="Genomic_DNA"/>
</dbReference>
<proteinExistence type="predicted"/>
<keyword evidence="8 9" id="KW-0472">Membrane</keyword>
<feature type="transmembrane region" description="Helical" evidence="9">
    <location>
        <begin position="207"/>
        <end position="236"/>
    </location>
</feature>
<dbReference type="Proteomes" id="UP000249070">
    <property type="component" value="Unassembled WGS sequence"/>
</dbReference>
<dbReference type="InterPro" id="IPR050303">
    <property type="entry name" value="GatZ_KbaZ_carbometab"/>
</dbReference>
<organism evidence="11 14">
    <name type="scientific">Enterococcus faecium</name>
    <name type="common">Streptococcus faecium</name>
    <dbReference type="NCBI Taxonomy" id="1352"/>
    <lineage>
        <taxon>Bacteria</taxon>
        <taxon>Bacillati</taxon>
        <taxon>Bacillota</taxon>
        <taxon>Bacilli</taxon>
        <taxon>Lactobacillales</taxon>
        <taxon>Enterococcaceae</taxon>
        <taxon>Enterococcus</taxon>
    </lineage>
</organism>
<dbReference type="EMBL" id="LRHK01000001">
    <property type="protein sequence ID" value="KWX17726.1"/>
    <property type="molecule type" value="Genomic_DNA"/>
</dbReference>
<sequence length="249" mass="26731">MLLKAILLGLVGVVAVIDSRLIGRQNIGRPLILSTLAGLVLGDLHTGIVLGASLELISMGFVSIGAAGPPNMQLGSIIATAFAILTNSSTETALTIAIPVAVAGEFMSIIMRMIIAQFGHAADKAIENNKFRKAQIIHIYWSFIFNAFVYFIPIFLTVYFGADVVADLVDKIPEMITDALTVSGNMLSALGFAMLLSTMLSKKLYPYFIFGFFIVAYSGLSLIGVTIFAALIAFVMDQVKYGKREEAHG</sequence>
<evidence type="ECO:0000256" key="1">
    <source>
        <dbReference type="ARBA" id="ARBA00004651"/>
    </source>
</evidence>
<accession>A0A132P5Y8</accession>
<keyword evidence="5" id="KW-0598">Phosphotransferase system</keyword>
<dbReference type="PANTHER" id="PTHR32502">
    <property type="entry name" value="N-ACETYLGALACTOSAMINE PERMEASE II COMPONENT-RELATED"/>
    <property type="match status" value="1"/>
</dbReference>
<dbReference type="InterPro" id="IPR004700">
    <property type="entry name" value="PTS_IIC_man"/>
</dbReference>
<evidence type="ECO:0000256" key="2">
    <source>
        <dbReference type="ARBA" id="ARBA00022448"/>
    </source>
</evidence>
<feature type="transmembrane region" description="Helical" evidence="9">
    <location>
        <begin position="139"/>
        <end position="162"/>
    </location>
</feature>
<dbReference type="Proteomes" id="UP000070452">
    <property type="component" value="Unassembled WGS sequence"/>
</dbReference>
<dbReference type="GO" id="GO:0005886">
    <property type="term" value="C:plasma membrane"/>
    <property type="evidence" value="ECO:0007669"/>
    <property type="project" value="UniProtKB-SubCell"/>
</dbReference>
<name>A0A132P5Y8_ENTFC</name>
<evidence type="ECO:0000313" key="14">
    <source>
        <dbReference type="Proteomes" id="UP000070452"/>
    </source>
</evidence>
<protein>
    <submittedName>
        <fullName evidence="11">PTS mannose transporter subunit IICD</fullName>
    </submittedName>
    <submittedName>
        <fullName evidence="10">PTS sugar transporter subunit IIC</fullName>
    </submittedName>
</protein>
<reference evidence="13 15" key="2">
    <citation type="submission" date="2018-05" db="EMBL/GenBank/DDBJ databases">
        <title>Vancomycin-resistant Enterococcus faecium strain from Chelyabinsk, Russia.</title>
        <authorList>
            <person name="Gostev V."/>
            <person name="Goncharov A."/>
            <person name="Kolodzhieva V."/>
            <person name="Suvorov A."/>
            <person name="Sidorenko S."/>
            <person name="Zueva L."/>
        </authorList>
    </citation>
    <scope>NUCLEOTIDE SEQUENCE [LARGE SCALE GENOMIC DNA]</scope>
    <source>
        <strain evidence="13 15">20</strain>
    </source>
</reference>
<evidence type="ECO:0000313" key="10">
    <source>
        <dbReference type="EMBL" id="KAB7577739.1"/>
    </source>
</evidence>
<keyword evidence="3" id="KW-1003">Cell membrane</keyword>
<keyword evidence="6 9" id="KW-0812">Transmembrane</keyword>
<evidence type="ECO:0000313" key="13">
    <source>
        <dbReference type="EMBL" id="PZM52583.1"/>
    </source>
</evidence>
<evidence type="ECO:0000256" key="5">
    <source>
        <dbReference type="ARBA" id="ARBA00022683"/>
    </source>
</evidence>
<evidence type="ECO:0000256" key="8">
    <source>
        <dbReference type="ARBA" id="ARBA00023136"/>
    </source>
</evidence>
<keyword evidence="4 10" id="KW-0762">Sugar transport</keyword>
<comment type="caution">
    <text evidence="11">The sequence shown here is derived from an EMBL/GenBank/DDBJ whole genome shotgun (WGS) entry which is preliminary data.</text>
</comment>
<feature type="transmembrane region" description="Helical" evidence="9">
    <location>
        <begin position="96"/>
        <end position="118"/>
    </location>
</feature>
<keyword evidence="7 9" id="KW-1133">Transmembrane helix</keyword>
<dbReference type="EMBL" id="WEFP01000001">
    <property type="protein sequence ID" value="KAB7577739.1"/>
    <property type="molecule type" value="Genomic_DNA"/>
</dbReference>
<dbReference type="Proteomes" id="UP001260956">
    <property type="component" value="Unassembled WGS sequence"/>
</dbReference>
<reference evidence="12" key="4">
    <citation type="submission" date="2023-03" db="EMBL/GenBank/DDBJ databases">
        <authorList>
            <person name="Shen W."/>
            <person name="Cai J."/>
        </authorList>
    </citation>
    <scope>NUCLEOTIDE SEQUENCE</scope>
    <source>
        <strain evidence="12">B1010-2</strain>
    </source>
</reference>
<comment type="subcellular location">
    <subcellularLocation>
        <location evidence="1">Cell membrane</location>
        <topology evidence="1">Multi-pass membrane protein</topology>
    </subcellularLocation>
</comment>
<evidence type="ECO:0000256" key="7">
    <source>
        <dbReference type="ARBA" id="ARBA00022989"/>
    </source>
</evidence>
<dbReference type="Pfam" id="PF03609">
    <property type="entry name" value="EII-Sor"/>
    <property type="match status" value="1"/>
</dbReference>
<reference evidence="10 16" key="3">
    <citation type="submission" date="2019-10" db="EMBL/GenBank/DDBJ databases">
        <title>Evolutionary dynamics of vancomycin-resistant Enterococcus faecium during gastrointestinal tract colonization and bloodstream infection in immunocompromised pediatric patients.</title>
        <authorList>
            <person name="Chilambi G.S."/>
            <person name="Nordstrom H.R."/>
            <person name="Evans D.R."/>
            <person name="Ferrolino J."/>
            <person name="Hayden R.T."/>
            <person name="Maron G.M."/>
            <person name="Vo A.N."/>
            <person name="Gilmore M.S."/>
            <person name="Wolf J."/>
            <person name="Rosch J.W."/>
            <person name="Van Tyne D."/>
        </authorList>
    </citation>
    <scope>NUCLEOTIDE SEQUENCE [LARGE SCALE GENOMIC DNA]</scope>
    <source>
        <strain evidence="10 16">VRECG27</strain>
    </source>
</reference>
<evidence type="ECO:0000256" key="4">
    <source>
        <dbReference type="ARBA" id="ARBA00022597"/>
    </source>
</evidence>
<gene>
    <name evidence="11" type="ORF">AWT83_04125</name>
    <name evidence="13" type="ORF">DKP91_15205</name>
    <name evidence="10" type="ORF">GBM73_10600</name>
    <name evidence="12" type="ORF">P6Z85_11440</name>
</gene>
<keyword evidence="2" id="KW-0813">Transport</keyword>
<evidence type="ECO:0000256" key="9">
    <source>
        <dbReference type="SAM" id="Phobius"/>
    </source>
</evidence>
<evidence type="ECO:0000313" key="16">
    <source>
        <dbReference type="Proteomes" id="UP000469871"/>
    </source>
</evidence>
<evidence type="ECO:0000256" key="3">
    <source>
        <dbReference type="ARBA" id="ARBA00022475"/>
    </source>
</evidence>
<evidence type="ECO:0000313" key="15">
    <source>
        <dbReference type="Proteomes" id="UP000249070"/>
    </source>
</evidence>
<dbReference type="RefSeq" id="WP_002298779.1">
    <property type="nucleotide sequence ID" value="NZ_AP022341.1"/>
</dbReference>
<evidence type="ECO:0000313" key="11">
    <source>
        <dbReference type="EMBL" id="KWX17726.1"/>
    </source>
</evidence>
<dbReference type="PANTHER" id="PTHR32502:SF8">
    <property type="entry name" value="N-ACETYLGALACTOSAMINE PERMEASE IIC COMPONENT 1"/>
    <property type="match status" value="1"/>
</dbReference>